<gene>
    <name evidence="1" type="ORF">ESA94_14055</name>
</gene>
<dbReference type="Proteomes" id="UP000290204">
    <property type="component" value="Unassembled WGS sequence"/>
</dbReference>
<comment type="caution">
    <text evidence="1">The sequence shown here is derived from an EMBL/GenBank/DDBJ whole genome shotgun (WGS) entry which is preliminary data.</text>
</comment>
<accession>A0A4Q1CGI0</accession>
<dbReference type="OrthoDB" id="1513533at2"/>
<evidence type="ECO:0008006" key="3">
    <source>
        <dbReference type="Google" id="ProtNLM"/>
    </source>
</evidence>
<proteinExistence type="predicted"/>
<dbReference type="RefSeq" id="WP_129131564.1">
    <property type="nucleotide sequence ID" value="NZ_SDHW01000004.1"/>
</dbReference>
<evidence type="ECO:0000313" key="2">
    <source>
        <dbReference type="Proteomes" id="UP000290204"/>
    </source>
</evidence>
<evidence type="ECO:0000313" key="1">
    <source>
        <dbReference type="EMBL" id="RXK59260.1"/>
    </source>
</evidence>
<organism evidence="1 2">
    <name type="scientific">Lacibacter luteus</name>
    <dbReference type="NCBI Taxonomy" id="2508719"/>
    <lineage>
        <taxon>Bacteria</taxon>
        <taxon>Pseudomonadati</taxon>
        <taxon>Bacteroidota</taxon>
        <taxon>Chitinophagia</taxon>
        <taxon>Chitinophagales</taxon>
        <taxon>Chitinophagaceae</taxon>
        <taxon>Lacibacter</taxon>
    </lineage>
</organism>
<dbReference type="EMBL" id="SDHW01000004">
    <property type="protein sequence ID" value="RXK59260.1"/>
    <property type="molecule type" value="Genomic_DNA"/>
</dbReference>
<dbReference type="PROSITE" id="PS51257">
    <property type="entry name" value="PROKAR_LIPOPROTEIN"/>
    <property type="match status" value="1"/>
</dbReference>
<name>A0A4Q1CGI0_9BACT</name>
<protein>
    <recommendedName>
        <fullName evidence="3">CBM-cenC domain-containing protein</fullName>
    </recommendedName>
</protein>
<sequence>MKTFCSSIIASLFFLTACSKKESAENSYFFDYEQVVGWSSIQLEKGFARSGKYCERITPDKVYSNTFILPLAETGKQNLKKIIASVWVTGPEVQQDLKLVIDMYSPTENKSVKNVYMPIPVADMQGKGKWIEYKTELDIADILDGSVIAKVYVWNPGAQKFFVDDFRISFE</sequence>
<dbReference type="Gene3D" id="2.60.120.260">
    <property type="entry name" value="Galactose-binding domain-like"/>
    <property type="match status" value="1"/>
</dbReference>
<reference evidence="1 2" key="1">
    <citation type="submission" date="2019-01" db="EMBL/GenBank/DDBJ databases">
        <title>Lacibacter sp. strain TTM-7.</title>
        <authorList>
            <person name="Chen W.-M."/>
        </authorList>
    </citation>
    <scope>NUCLEOTIDE SEQUENCE [LARGE SCALE GENOMIC DNA]</scope>
    <source>
        <strain evidence="1 2">TTM-7</strain>
    </source>
</reference>
<keyword evidence="2" id="KW-1185">Reference proteome</keyword>
<dbReference type="AlphaFoldDB" id="A0A4Q1CGI0"/>